<evidence type="ECO:0000259" key="12">
    <source>
        <dbReference type="Pfam" id="PF26002"/>
    </source>
</evidence>
<dbReference type="Pfam" id="PF25917">
    <property type="entry name" value="BSH_RND"/>
    <property type="match status" value="1"/>
</dbReference>
<dbReference type="Gene3D" id="2.40.50.100">
    <property type="match status" value="1"/>
</dbReference>
<dbReference type="EMBL" id="BAAACG010000007">
    <property type="protein sequence ID" value="GAA0736916.1"/>
    <property type="molecule type" value="Genomic_DNA"/>
</dbReference>
<proteinExistence type="inferred from homology"/>
<comment type="similarity">
    <text evidence="2">Belongs to the membrane fusion protein (MFP) (TC 8.A.1) family.</text>
</comment>
<keyword evidence="9" id="KW-0175">Coiled coil</keyword>
<keyword evidence="4" id="KW-1003">Cell membrane</keyword>
<dbReference type="InterPro" id="IPR050739">
    <property type="entry name" value="MFP"/>
</dbReference>
<evidence type="ECO:0000313" key="13">
    <source>
        <dbReference type="EMBL" id="GAA0736916.1"/>
    </source>
</evidence>
<accession>A0ABP3UMM2</accession>
<dbReference type="PANTHER" id="PTHR30386:SF27">
    <property type="entry name" value="MEMBRANE FUSION PROTEIN (MFP) FAMILY PROTEIN"/>
    <property type="match status" value="1"/>
</dbReference>
<dbReference type="RefSeq" id="WP_343759962.1">
    <property type="nucleotide sequence ID" value="NZ_BAAACG010000007.1"/>
</dbReference>
<keyword evidence="6 10" id="KW-0812">Transmembrane</keyword>
<dbReference type="NCBIfam" id="TIGR01843">
    <property type="entry name" value="type_I_hlyD"/>
    <property type="match status" value="1"/>
</dbReference>
<name>A0ABP3UMM2_9CLOT</name>
<dbReference type="InterPro" id="IPR010129">
    <property type="entry name" value="T1SS_HlyD"/>
</dbReference>
<dbReference type="Gene3D" id="2.40.30.170">
    <property type="match status" value="1"/>
</dbReference>
<feature type="transmembrane region" description="Helical" evidence="10">
    <location>
        <begin position="31"/>
        <end position="48"/>
    </location>
</feature>
<evidence type="ECO:0000256" key="3">
    <source>
        <dbReference type="ARBA" id="ARBA00022448"/>
    </source>
</evidence>
<dbReference type="InterPro" id="IPR058982">
    <property type="entry name" value="Beta-barrel_AprE"/>
</dbReference>
<evidence type="ECO:0000256" key="7">
    <source>
        <dbReference type="ARBA" id="ARBA00022989"/>
    </source>
</evidence>
<evidence type="ECO:0000256" key="2">
    <source>
        <dbReference type="ARBA" id="ARBA00009477"/>
    </source>
</evidence>
<gene>
    <name evidence="13" type="ORF">GCM10008906_12490</name>
</gene>
<evidence type="ECO:0000256" key="5">
    <source>
        <dbReference type="ARBA" id="ARBA00022519"/>
    </source>
</evidence>
<reference evidence="14" key="1">
    <citation type="journal article" date="2019" name="Int. J. Syst. Evol. Microbiol.">
        <title>The Global Catalogue of Microorganisms (GCM) 10K type strain sequencing project: providing services to taxonomists for standard genome sequencing and annotation.</title>
        <authorList>
            <consortium name="The Broad Institute Genomics Platform"/>
            <consortium name="The Broad Institute Genome Sequencing Center for Infectious Disease"/>
            <person name="Wu L."/>
            <person name="Ma J."/>
        </authorList>
    </citation>
    <scope>NUCLEOTIDE SEQUENCE [LARGE SCALE GENOMIC DNA]</scope>
    <source>
        <strain evidence="14">JCM 1407</strain>
    </source>
</reference>
<protein>
    <submittedName>
        <fullName evidence="13">HlyD family type I secretion periplasmic adaptor subunit</fullName>
    </submittedName>
</protein>
<organism evidence="13 14">
    <name type="scientific">Clostridium oceanicum</name>
    <dbReference type="NCBI Taxonomy" id="1543"/>
    <lineage>
        <taxon>Bacteria</taxon>
        <taxon>Bacillati</taxon>
        <taxon>Bacillota</taxon>
        <taxon>Clostridia</taxon>
        <taxon>Eubacteriales</taxon>
        <taxon>Clostridiaceae</taxon>
        <taxon>Clostridium</taxon>
    </lineage>
</organism>
<dbReference type="SUPFAM" id="SSF111369">
    <property type="entry name" value="HlyD-like secretion proteins"/>
    <property type="match status" value="1"/>
</dbReference>
<comment type="subcellular location">
    <subcellularLocation>
        <location evidence="1">Cell inner membrane</location>
        <topology evidence="1">Single-pass membrane protein</topology>
    </subcellularLocation>
</comment>
<keyword evidence="3" id="KW-0813">Transport</keyword>
<evidence type="ECO:0000256" key="10">
    <source>
        <dbReference type="SAM" id="Phobius"/>
    </source>
</evidence>
<evidence type="ECO:0000313" key="14">
    <source>
        <dbReference type="Proteomes" id="UP001501510"/>
    </source>
</evidence>
<keyword evidence="14" id="KW-1185">Reference proteome</keyword>
<keyword evidence="8 10" id="KW-0472">Membrane</keyword>
<comment type="caution">
    <text evidence="13">The sequence shown here is derived from an EMBL/GenBank/DDBJ whole genome shotgun (WGS) entry which is preliminary data.</text>
</comment>
<dbReference type="PANTHER" id="PTHR30386">
    <property type="entry name" value="MEMBRANE FUSION SUBUNIT OF EMRAB-TOLC MULTIDRUG EFFLUX PUMP"/>
    <property type="match status" value="1"/>
</dbReference>
<dbReference type="InterPro" id="IPR058625">
    <property type="entry name" value="MdtA-like_BSH"/>
</dbReference>
<evidence type="ECO:0000256" key="9">
    <source>
        <dbReference type="SAM" id="Coils"/>
    </source>
</evidence>
<evidence type="ECO:0000256" key="4">
    <source>
        <dbReference type="ARBA" id="ARBA00022475"/>
    </source>
</evidence>
<keyword evidence="5" id="KW-0997">Cell inner membrane</keyword>
<feature type="coiled-coil region" evidence="9">
    <location>
        <begin position="172"/>
        <end position="302"/>
    </location>
</feature>
<feature type="domain" description="Multidrug resistance protein MdtA-like barrel-sandwich hybrid" evidence="11">
    <location>
        <begin position="74"/>
        <end position="327"/>
    </location>
</feature>
<dbReference type="Proteomes" id="UP001501510">
    <property type="component" value="Unassembled WGS sequence"/>
</dbReference>
<feature type="domain" description="AprE-like beta-barrel" evidence="12">
    <location>
        <begin position="337"/>
        <end position="425"/>
    </location>
</feature>
<dbReference type="PRINTS" id="PR01490">
    <property type="entry name" value="RTXTOXIND"/>
</dbReference>
<evidence type="ECO:0000256" key="6">
    <source>
        <dbReference type="ARBA" id="ARBA00022692"/>
    </source>
</evidence>
<evidence type="ECO:0000256" key="1">
    <source>
        <dbReference type="ARBA" id="ARBA00004377"/>
    </source>
</evidence>
<evidence type="ECO:0000259" key="11">
    <source>
        <dbReference type="Pfam" id="PF25917"/>
    </source>
</evidence>
<evidence type="ECO:0000256" key="8">
    <source>
        <dbReference type="ARBA" id="ARBA00023136"/>
    </source>
</evidence>
<dbReference type="Pfam" id="PF26002">
    <property type="entry name" value="Beta-barrel_AprE"/>
    <property type="match status" value="1"/>
</dbReference>
<keyword evidence="7 10" id="KW-1133">Transmembrane helix</keyword>
<sequence length="447" mass="50629">MRLFKRKNIRTEFLPSAIEIVETPASPLGKFSIWAIFLIVLAVFIWSFSKVNEVATARGKVIPSGNTNIVQSLNTGVIKSINVKEGQDVKKGDTLLTIDDEILKGEKSKIENELKVLKTSKDILQAYKEGKNPDIDIKKFKESKALILEKLGYSKTIESIYSIDLKNTDMVINDSKEDLSKTQKRLSEEKGKLAKFKTELQSLENNQKSNANEDVNKDDDKKLEIETKKSEIKNSESRIESIKESIKDKQDNLKIKENNKEKYKLNHKQELEKELVNVLNSIEAHKKAIEKMDKQIKELIIKSPVEGKIQKSAVNTVGGVVQAGAPIIHIVPKNKELIIEAMILNKDIGFVSEKQKVQLKFDTFDFQRYGTIEGTITKITPDAVEINNQSMYKASIKLSQKDININGKTLKFSPGMTVTCDIDTGERRIIDFFIPGIKDVKNSFRLR</sequence>